<dbReference type="Proteomes" id="UP000070544">
    <property type="component" value="Unassembled WGS sequence"/>
</dbReference>
<protein>
    <submittedName>
        <fullName evidence="8">Kinase-like protein</fullName>
    </submittedName>
</protein>
<evidence type="ECO:0000256" key="1">
    <source>
        <dbReference type="ARBA" id="ARBA00022527"/>
    </source>
</evidence>
<dbReference type="InterPro" id="IPR004166">
    <property type="entry name" value="a-kinase_dom"/>
</dbReference>
<dbReference type="CDD" id="cd04515">
    <property type="entry name" value="Alpha_kinase"/>
    <property type="match status" value="1"/>
</dbReference>
<dbReference type="InterPro" id="IPR011009">
    <property type="entry name" value="Kinase-like_dom_sf"/>
</dbReference>
<evidence type="ECO:0000256" key="2">
    <source>
        <dbReference type="ARBA" id="ARBA00022679"/>
    </source>
</evidence>
<dbReference type="Gene3D" id="3.30.200.20">
    <property type="entry name" value="Phosphorylase Kinase, domain 1"/>
    <property type="match status" value="1"/>
</dbReference>
<dbReference type="AlphaFoldDB" id="A0A139A023"/>
<evidence type="ECO:0000256" key="4">
    <source>
        <dbReference type="ARBA" id="ARBA00022777"/>
    </source>
</evidence>
<reference evidence="8 9" key="1">
    <citation type="journal article" date="2015" name="Genome Biol. Evol.">
        <title>Phylogenomic analyses indicate that early fungi evolved digesting cell walls of algal ancestors of land plants.</title>
        <authorList>
            <person name="Chang Y."/>
            <person name="Wang S."/>
            <person name="Sekimoto S."/>
            <person name="Aerts A.L."/>
            <person name="Choi C."/>
            <person name="Clum A."/>
            <person name="LaButti K.M."/>
            <person name="Lindquist E.A."/>
            <person name="Yee Ngan C."/>
            <person name="Ohm R.A."/>
            <person name="Salamov A.A."/>
            <person name="Grigoriev I.V."/>
            <person name="Spatafora J.W."/>
            <person name="Berbee M.L."/>
        </authorList>
    </citation>
    <scope>NUCLEOTIDE SEQUENCE [LARGE SCALE GENOMIC DNA]</scope>
    <source>
        <strain evidence="8 9">JEL478</strain>
    </source>
</reference>
<evidence type="ECO:0000256" key="6">
    <source>
        <dbReference type="SAM" id="Coils"/>
    </source>
</evidence>
<organism evidence="8 9">
    <name type="scientific">Gonapodya prolifera (strain JEL478)</name>
    <name type="common">Monoblepharis prolifera</name>
    <dbReference type="NCBI Taxonomy" id="1344416"/>
    <lineage>
        <taxon>Eukaryota</taxon>
        <taxon>Fungi</taxon>
        <taxon>Fungi incertae sedis</taxon>
        <taxon>Chytridiomycota</taxon>
        <taxon>Chytridiomycota incertae sedis</taxon>
        <taxon>Monoblepharidomycetes</taxon>
        <taxon>Monoblepharidales</taxon>
        <taxon>Gonapodyaceae</taxon>
        <taxon>Gonapodya</taxon>
    </lineage>
</organism>
<dbReference type="SUPFAM" id="SSF56112">
    <property type="entry name" value="Protein kinase-like (PK-like)"/>
    <property type="match status" value="1"/>
</dbReference>
<dbReference type="GO" id="GO:0005524">
    <property type="term" value="F:ATP binding"/>
    <property type="evidence" value="ECO:0007669"/>
    <property type="project" value="UniProtKB-KW"/>
</dbReference>
<dbReference type="PROSITE" id="PS51158">
    <property type="entry name" value="ALPHA_KINASE"/>
    <property type="match status" value="1"/>
</dbReference>
<accession>A0A139A023</accession>
<dbReference type="SMART" id="SM00811">
    <property type="entry name" value="Alpha_kinase"/>
    <property type="match status" value="1"/>
</dbReference>
<dbReference type="Gene3D" id="3.20.200.10">
    <property type="entry name" value="MHCK/EF2 kinase"/>
    <property type="match status" value="1"/>
</dbReference>
<evidence type="ECO:0000256" key="3">
    <source>
        <dbReference type="ARBA" id="ARBA00022741"/>
    </source>
</evidence>
<evidence type="ECO:0000313" key="8">
    <source>
        <dbReference type="EMBL" id="KXS10126.1"/>
    </source>
</evidence>
<keyword evidence="6" id="KW-0175">Coiled coil</keyword>
<keyword evidence="9" id="KW-1185">Reference proteome</keyword>
<sequence length="459" mass="52614">MEEDIAKLQVLPEVQDKARLVMEAGLKLSRQAQARATEQLRTRTEEDKAVSRAHDELNTRVYGLRSEHERLKADVARLRAESAAQDEKLSTLSTIFEQMQEDKQLWAAERELFAEEAAEAIEMVMLKADGGQIKLQELWRRQDEQFAVLKKEAKELRDEETENKIVALWDAQITRPVGEVENAASITTWTEMRTVVAHDFHIEAGIAFGNLRTFAPQHLRVRRQLRPEFSQMKVSDVPFAKGLYRSAWYCTSDSNTVCVAKKFHLEITFEKDNECALKVIYTTILAEMFARAFTAALRSAMDAAGADSEGDEDWTPWRVSYLIPSLVKDGNRVWLVEEMLPEFHRWSDNATRFVLNEEEGRVLAAFTHWSYHHSGQRLIVTDHQGFSSGTRQLRMTDPSVHLLHADFQSLVHYNDGNNEEQGRHDFEDGHTCTPWCQLLGLEHMEAPPAQDTDADNDEE</sequence>
<gene>
    <name evidence="8" type="ORF">M427DRAFT_188372</name>
</gene>
<keyword evidence="1" id="KW-0723">Serine/threonine-protein kinase</keyword>
<dbReference type="PANTHER" id="PTHR45992">
    <property type="entry name" value="EUKARYOTIC ELONGATION FACTOR 2 KINASE-RELATED"/>
    <property type="match status" value="1"/>
</dbReference>
<keyword evidence="2" id="KW-0808">Transferase</keyword>
<dbReference type="PANTHER" id="PTHR45992:SF11">
    <property type="entry name" value="ALPHA-TYPE PROTEIN KINASE DOMAIN-CONTAINING PROTEIN"/>
    <property type="match status" value="1"/>
</dbReference>
<dbReference type="InterPro" id="IPR051852">
    <property type="entry name" value="Alpha-type_PK"/>
</dbReference>
<keyword evidence="4 8" id="KW-0418">Kinase</keyword>
<proteinExistence type="predicted"/>
<name>A0A139A023_GONPJ</name>
<dbReference type="STRING" id="1344416.A0A139A023"/>
<dbReference type="Pfam" id="PF02816">
    <property type="entry name" value="Alpha_kinase"/>
    <property type="match status" value="1"/>
</dbReference>
<evidence type="ECO:0000313" key="9">
    <source>
        <dbReference type="Proteomes" id="UP000070544"/>
    </source>
</evidence>
<keyword evidence="5" id="KW-0067">ATP-binding</keyword>
<evidence type="ECO:0000259" key="7">
    <source>
        <dbReference type="PROSITE" id="PS51158"/>
    </source>
</evidence>
<keyword evidence="3" id="KW-0547">Nucleotide-binding</keyword>
<feature type="domain" description="Alpha-type protein kinase" evidence="7">
    <location>
        <begin position="181"/>
        <end position="444"/>
    </location>
</feature>
<dbReference type="OrthoDB" id="2100554at2759"/>
<feature type="coiled-coil region" evidence="6">
    <location>
        <begin position="61"/>
        <end position="88"/>
    </location>
</feature>
<dbReference type="EMBL" id="KQ965836">
    <property type="protein sequence ID" value="KXS10126.1"/>
    <property type="molecule type" value="Genomic_DNA"/>
</dbReference>
<evidence type="ECO:0000256" key="5">
    <source>
        <dbReference type="ARBA" id="ARBA00022840"/>
    </source>
</evidence>
<dbReference type="GO" id="GO:0004674">
    <property type="term" value="F:protein serine/threonine kinase activity"/>
    <property type="evidence" value="ECO:0007669"/>
    <property type="project" value="UniProtKB-KW"/>
</dbReference>